<evidence type="ECO:0000313" key="5">
    <source>
        <dbReference type="EMBL" id="KAF5180362.1"/>
    </source>
</evidence>
<dbReference type="GO" id="GO:0046983">
    <property type="term" value="F:protein dimerization activity"/>
    <property type="evidence" value="ECO:0007669"/>
    <property type="project" value="InterPro"/>
</dbReference>
<reference evidence="5 6" key="1">
    <citation type="submission" date="2020-06" db="EMBL/GenBank/DDBJ databases">
        <title>Transcriptomic and genomic resources for Thalictrum thalictroides and T. hernandezii: Facilitating candidate gene discovery in an emerging model plant lineage.</title>
        <authorList>
            <person name="Arias T."/>
            <person name="Riano-Pachon D.M."/>
            <person name="Di Stilio V.S."/>
        </authorList>
    </citation>
    <scope>NUCLEOTIDE SEQUENCE [LARGE SCALE GENOMIC DNA]</scope>
    <source>
        <strain evidence="6">cv. WT478/WT964</strain>
        <tissue evidence="5">Leaves</tissue>
    </source>
</reference>
<protein>
    <submittedName>
        <fullName evidence="5">Basic helix-loop-helix transcription factor</fullName>
    </submittedName>
</protein>
<dbReference type="SUPFAM" id="SSF47459">
    <property type="entry name" value="HLH, helix-loop-helix DNA-binding domain"/>
    <property type="match status" value="1"/>
</dbReference>
<dbReference type="EMBL" id="JABWDY010037544">
    <property type="protein sequence ID" value="KAF5180362.1"/>
    <property type="molecule type" value="Genomic_DNA"/>
</dbReference>
<evidence type="ECO:0000313" key="6">
    <source>
        <dbReference type="Proteomes" id="UP000554482"/>
    </source>
</evidence>
<dbReference type="Gene3D" id="4.10.280.10">
    <property type="entry name" value="Helix-loop-helix DNA-binding domain"/>
    <property type="match status" value="1"/>
</dbReference>
<dbReference type="PROSITE" id="PS50888">
    <property type="entry name" value="BHLH"/>
    <property type="match status" value="1"/>
</dbReference>
<dbReference type="PANTHER" id="PTHR46266:SF3">
    <property type="entry name" value="TRANSCRIPTION FACTOR EGL1"/>
    <property type="match status" value="1"/>
</dbReference>
<dbReference type="Pfam" id="PF00010">
    <property type="entry name" value="HLH"/>
    <property type="match status" value="1"/>
</dbReference>
<keyword evidence="3" id="KW-0804">Transcription</keyword>
<comment type="caution">
    <text evidence="5">The sequence shown here is derived from an EMBL/GenBank/DDBJ whole genome shotgun (WGS) entry which is preliminary data.</text>
</comment>
<dbReference type="Proteomes" id="UP000554482">
    <property type="component" value="Unassembled WGS sequence"/>
</dbReference>
<keyword evidence="6" id="KW-1185">Reference proteome</keyword>
<dbReference type="PANTHER" id="PTHR46266">
    <property type="entry name" value="TRANSCRIPTION FACTOR TT8"/>
    <property type="match status" value="1"/>
</dbReference>
<proteinExistence type="predicted"/>
<dbReference type="InterPro" id="IPR011598">
    <property type="entry name" value="bHLH_dom"/>
</dbReference>
<organism evidence="5 6">
    <name type="scientific">Thalictrum thalictroides</name>
    <name type="common">Rue-anemone</name>
    <name type="synonym">Anemone thalictroides</name>
    <dbReference type="NCBI Taxonomy" id="46969"/>
    <lineage>
        <taxon>Eukaryota</taxon>
        <taxon>Viridiplantae</taxon>
        <taxon>Streptophyta</taxon>
        <taxon>Embryophyta</taxon>
        <taxon>Tracheophyta</taxon>
        <taxon>Spermatophyta</taxon>
        <taxon>Magnoliopsida</taxon>
        <taxon>Ranunculales</taxon>
        <taxon>Ranunculaceae</taxon>
        <taxon>Thalictroideae</taxon>
        <taxon>Thalictrum</taxon>
    </lineage>
</organism>
<sequence length="556" mass="62573">MATGLQNQELIQGDHLRKQLAIAVRSIQWSYAILWSSTKQQGVLEWTNGYYNGDIKTRKTMQPMELNVDKLGLKRSEQLKELYECLAIGEANEQAKRPSASLSPEDLSDAEWYYLVCMSFTFAPGVGLPGRSFANNQHIWHCNAQYADSKIFSRSLLAKSASIQKIICFPWLGGVIEMGGNDLVEEDLNLLQNIKTIFLEFPKHTCCQKSISTLRNDDDPICEIDHDVVDTMVFDKLNPHINCGMQAEVQDQVFQFSIPEYNPLAEFVFDQSGAKDVCANFCDELKADSQSEYSDGSDTYQQTEDSFMMEGANGVSSQVQSWQFMDDDFSNGVPVSMNSSDCISQTFFIPEKLITSPPKKETVNDFRLLDLEDCSNAKFSSLDLTANDLHYTRTLSAILGNSNHLIAAPCSHNGNTKTSFVIWRKGSSIVPQKPLSGTSQKMLKKILFEVPLMHGDCSINSTKENGSITGLPNREHIDVSHFLWDKKEKLNDSFLVLRSLVPSMNKLDKGSVLGDTIEYLKDLERRVEELESRGRNKCTSDIAKKASDNYFDNNDY</sequence>
<dbReference type="Pfam" id="PF14215">
    <property type="entry name" value="bHLH-MYC_N"/>
    <property type="match status" value="1"/>
</dbReference>
<dbReference type="InterPro" id="IPR025610">
    <property type="entry name" value="MYC/MYB_N"/>
</dbReference>
<keyword evidence="2" id="KW-0010">Activator</keyword>
<evidence type="ECO:0000256" key="1">
    <source>
        <dbReference type="ARBA" id="ARBA00023015"/>
    </source>
</evidence>
<evidence type="ECO:0000256" key="2">
    <source>
        <dbReference type="ARBA" id="ARBA00023159"/>
    </source>
</evidence>
<accession>A0A7J6V7H9</accession>
<dbReference type="SMART" id="SM00353">
    <property type="entry name" value="HLH"/>
    <property type="match status" value="1"/>
</dbReference>
<gene>
    <name evidence="5" type="ORF">FRX31_030051</name>
</gene>
<evidence type="ECO:0000256" key="3">
    <source>
        <dbReference type="ARBA" id="ARBA00023163"/>
    </source>
</evidence>
<evidence type="ECO:0000259" key="4">
    <source>
        <dbReference type="PROSITE" id="PS50888"/>
    </source>
</evidence>
<name>A0A7J6V7H9_THATH</name>
<dbReference type="InterPro" id="IPR036638">
    <property type="entry name" value="HLH_DNA-bd_sf"/>
</dbReference>
<keyword evidence="1" id="KW-0805">Transcription regulation</keyword>
<feature type="domain" description="BHLH" evidence="4">
    <location>
        <begin position="474"/>
        <end position="523"/>
    </location>
</feature>
<dbReference type="OrthoDB" id="690068at2759"/>
<dbReference type="AlphaFoldDB" id="A0A7J6V7H9"/>